<keyword evidence="3" id="KW-1185">Reference proteome</keyword>
<proteinExistence type="predicted"/>
<dbReference type="EMBL" id="NPDZ01000001">
    <property type="protein sequence ID" value="PJZ75224.1"/>
    <property type="molecule type" value="Genomic_DNA"/>
</dbReference>
<evidence type="ECO:0000313" key="1">
    <source>
        <dbReference type="EMBL" id="PJZ71609.1"/>
    </source>
</evidence>
<protein>
    <submittedName>
        <fullName evidence="2">Uncharacterized protein</fullName>
    </submittedName>
</protein>
<dbReference type="Pfam" id="PF06291">
    <property type="entry name" value="Lambda_Bor"/>
    <property type="match status" value="1"/>
</dbReference>
<dbReference type="Proteomes" id="UP000231990">
    <property type="component" value="Unassembled WGS sequence"/>
</dbReference>
<reference evidence="3 4" key="1">
    <citation type="submission" date="2017-07" db="EMBL/GenBank/DDBJ databases">
        <title>Leptospira spp. isolated from tropical soils.</title>
        <authorList>
            <person name="Thibeaux R."/>
            <person name="Iraola G."/>
            <person name="Ferres I."/>
            <person name="Bierque E."/>
            <person name="Girault D."/>
            <person name="Soupe-Gilbert M.-E."/>
            <person name="Picardeau M."/>
            <person name="Goarant C."/>
        </authorList>
    </citation>
    <scope>NUCLEOTIDE SEQUENCE [LARGE SCALE GENOMIC DNA]</scope>
    <source>
        <strain evidence="2 4">FH1-B-B1</strain>
        <strain evidence="1 3">FH1-B-C1</strain>
    </source>
</reference>
<gene>
    <name evidence="1" type="ORF">CH360_03080</name>
    <name evidence="2" type="ORF">CH373_03085</name>
</gene>
<evidence type="ECO:0000313" key="3">
    <source>
        <dbReference type="Proteomes" id="UP000231962"/>
    </source>
</evidence>
<dbReference type="OrthoDB" id="344511at2"/>
<evidence type="ECO:0000313" key="2">
    <source>
        <dbReference type="EMBL" id="PJZ75224.1"/>
    </source>
</evidence>
<dbReference type="AlphaFoldDB" id="A0A2M9ZT93"/>
<dbReference type="InterPro" id="IPR010438">
    <property type="entry name" value="Lambda_Bor"/>
</dbReference>
<organism evidence="2 4">
    <name type="scientific">Leptospira perolatii</name>
    <dbReference type="NCBI Taxonomy" id="2023191"/>
    <lineage>
        <taxon>Bacteria</taxon>
        <taxon>Pseudomonadati</taxon>
        <taxon>Spirochaetota</taxon>
        <taxon>Spirochaetia</taxon>
        <taxon>Leptospirales</taxon>
        <taxon>Leptospiraceae</taxon>
        <taxon>Leptospira</taxon>
    </lineage>
</organism>
<dbReference type="EMBL" id="NPDY01000001">
    <property type="protein sequence ID" value="PJZ71609.1"/>
    <property type="molecule type" value="Genomic_DNA"/>
</dbReference>
<dbReference type="RefSeq" id="WP_100712594.1">
    <property type="nucleotide sequence ID" value="NZ_NPDY01000001.1"/>
</dbReference>
<evidence type="ECO:0000313" key="4">
    <source>
        <dbReference type="Proteomes" id="UP000231990"/>
    </source>
</evidence>
<comment type="caution">
    <text evidence="2">The sequence shown here is derived from an EMBL/GenBank/DDBJ whole genome shotgun (WGS) entry which is preliminary data.</text>
</comment>
<name>A0A2M9ZT93_9LEPT</name>
<accession>A0A2M9ZT93</accession>
<dbReference type="Proteomes" id="UP000231962">
    <property type="component" value="Unassembled WGS sequence"/>
</dbReference>
<sequence>MNPAAKKRAKILGIFGFLILVAILSEGCRHAWVRYPQLPPEACRIYPSSRECRRALDARDTNQQSSSGSVHKIKQDYYFFGLYPGIQVLDTSQYCPDGPKLVHQYTSTTNAIWEQVSLGVYSPQTVEVECYP</sequence>